<dbReference type="Pfam" id="PF05168">
    <property type="entry name" value="HEPN"/>
    <property type="match status" value="1"/>
</dbReference>
<gene>
    <name evidence="2" type="ORF">EZS27_031192</name>
</gene>
<dbReference type="AlphaFoldDB" id="A0A5J4QAU5"/>
<comment type="caution">
    <text evidence="2">The sequence shown here is derived from an EMBL/GenBank/DDBJ whole genome shotgun (WGS) entry which is preliminary data.</text>
</comment>
<protein>
    <recommendedName>
        <fullName evidence="1">HEPN domain-containing protein</fullName>
    </recommendedName>
</protein>
<accession>A0A5J4QAU5</accession>
<feature type="domain" description="HEPN" evidence="1">
    <location>
        <begin position="9"/>
        <end position="120"/>
    </location>
</feature>
<dbReference type="PROSITE" id="PS50910">
    <property type="entry name" value="HEPN"/>
    <property type="match status" value="1"/>
</dbReference>
<evidence type="ECO:0000313" key="2">
    <source>
        <dbReference type="EMBL" id="KAA6318845.1"/>
    </source>
</evidence>
<dbReference type="Gene3D" id="1.20.120.330">
    <property type="entry name" value="Nucleotidyltransferases domain 2"/>
    <property type="match status" value="1"/>
</dbReference>
<dbReference type="EMBL" id="SNRY01004064">
    <property type="protein sequence ID" value="KAA6318845.1"/>
    <property type="molecule type" value="Genomic_DNA"/>
</dbReference>
<dbReference type="SMART" id="SM00748">
    <property type="entry name" value="HEPN"/>
    <property type="match status" value="1"/>
</dbReference>
<organism evidence="2">
    <name type="scientific">termite gut metagenome</name>
    <dbReference type="NCBI Taxonomy" id="433724"/>
    <lineage>
        <taxon>unclassified sequences</taxon>
        <taxon>metagenomes</taxon>
        <taxon>organismal metagenomes</taxon>
    </lineage>
</organism>
<proteinExistence type="predicted"/>
<dbReference type="InterPro" id="IPR007842">
    <property type="entry name" value="HEPN_dom"/>
</dbReference>
<sequence>MDTKTKYWIDLSDYDLETAEVMLQNKRYLYVGFMCHQTIEKAFKAYFTKLKSETAPFSHSLSYLAKQGGFYDLFTNEQKDFIDQLEPLNIEARYPSYKERLLKSLTDTKCTEIIRNTKTLQQWIKEKL</sequence>
<name>A0A5J4QAU5_9ZZZZ</name>
<dbReference type="SUPFAM" id="SSF81593">
    <property type="entry name" value="Nucleotidyltransferase substrate binding subunit/domain"/>
    <property type="match status" value="1"/>
</dbReference>
<evidence type="ECO:0000259" key="1">
    <source>
        <dbReference type="PROSITE" id="PS50910"/>
    </source>
</evidence>
<reference evidence="2" key="1">
    <citation type="submission" date="2019-03" db="EMBL/GenBank/DDBJ databases">
        <title>Single cell metagenomics reveals metabolic interactions within the superorganism composed of flagellate Streblomastix strix and complex community of Bacteroidetes bacteria on its surface.</title>
        <authorList>
            <person name="Treitli S.C."/>
            <person name="Kolisko M."/>
            <person name="Husnik F."/>
            <person name="Keeling P."/>
            <person name="Hampl V."/>
        </authorList>
    </citation>
    <scope>NUCLEOTIDE SEQUENCE</scope>
    <source>
        <strain evidence="2">STM</strain>
    </source>
</reference>